<dbReference type="NCBIfam" id="TIGR01030">
    <property type="entry name" value="rpmH_bact"/>
    <property type="match status" value="1"/>
</dbReference>
<evidence type="ECO:0000256" key="1">
    <source>
        <dbReference type="ARBA" id="ARBA00010111"/>
    </source>
</evidence>
<proteinExistence type="inferred from homology"/>
<dbReference type="GO" id="GO:0005762">
    <property type="term" value="C:mitochondrial large ribosomal subunit"/>
    <property type="evidence" value="ECO:0007669"/>
    <property type="project" value="TreeGrafter"/>
</dbReference>
<evidence type="ECO:0000256" key="2">
    <source>
        <dbReference type="ARBA" id="ARBA00022980"/>
    </source>
</evidence>
<evidence type="ECO:0000256" key="4">
    <source>
        <dbReference type="SAM" id="MobiDB-lite"/>
    </source>
</evidence>
<dbReference type="PANTHER" id="PTHR14503:SF4">
    <property type="entry name" value="LARGE RIBOSOMAL SUBUNIT PROTEIN BL34M"/>
    <property type="match status" value="1"/>
</dbReference>
<evidence type="ECO:0000313" key="6">
    <source>
        <dbReference type="Proteomes" id="UP001197093"/>
    </source>
</evidence>
<dbReference type="Proteomes" id="UP001197093">
    <property type="component" value="Unassembled WGS sequence"/>
</dbReference>
<accession>A0AAD4EZY7</accession>
<dbReference type="Gene3D" id="1.10.287.3980">
    <property type="match status" value="1"/>
</dbReference>
<name>A0AAD4EZY7_9PEZI</name>
<keyword evidence="2" id="KW-0689">Ribosomal protein</keyword>
<evidence type="ECO:0000313" key="5">
    <source>
        <dbReference type="EMBL" id="KAG7288877.1"/>
    </source>
</evidence>
<keyword evidence="3" id="KW-0687">Ribonucleoprotein</keyword>
<organism evidence="5 6">
    <name type="scientific">Staphylotrichum longicolle</name>
    <dbReference type="NCBI Taxonomy" id="669026"/>
    <lineage>
        <taxon>Eukaryota</taxon>
        <taxon>Fungi</taxon>
        <taxon>Dikarya</taxon>
        <taxon>Ascomycota</taxon>
        <taxon>Pezizomycotina</taxon>
        <taxon>Sordariomycetes</taxon>
        <taxon>Sordariomycetidae</taxon>
        <taxon>Sordariales</taxon>
        <taxon>Chaetomiaceae</taxon>
        <taxon>Staphylotrichum</taxon>
    </lineage>
</organism>
<reference evidence="5" key="1">
    <citation type="submission" date="2023-02" db="EMBL/GenBank/DDBJ databases">
        <authorList>
            <person name="Palmer J.M."/>
        </authorList>
    </citation>
    <scope>NUCLEOTIDE SEQUENCE</scope>
    <source>
        <strain evidence="5">FW57</strain>
    </source>
</reference>
<dbReference type="AlphaFoldDB" id="A0AAD4EZY7"/>
<evidence type="ECO:0000256" key="3">
    <source>
        <dbReference type="ARBA" id="ARBA00023274"/>
    </source>
</evidence>
<evidence type="ECO:0008006" key="7">
    <source>
        <dbReference type="Google" id="ProtNLM"/>
    </source>
</evidence>
<dbReference type="GO" id="GO:0006412">
    <property type="term" value="P:translation"/>
    <property type="evidence" value="ECO:0007669"/>
    <property type="project" value="InterPro"/>
</dbReference>
<gene>
    <name evidence="5" type="ORF">NEMBOFW57_005237</name>
</gene>
<feature type="region of interest" description="Disordered" evidence="4">
    <location>
        <begin position="128"/>
        <end position="154"/>
    </location>
</feature>
<comment type="caution">
    <text evidence="5">The sequence shown here is derived from an EMBL/GenBank/DDBJ whole genome shotgun (WGS) entry which is preliminary data.</text>
</comment>
<dbReference type="EMBL" id="JAHCVI010000002">
    <property type="protein sequence ID" value="KAG7288877.1"/>
    <property type="molecule type" value="Genomic_DNA"/>
</dbReference>
<dbReference type="GO" id="GO:0003735">
    <property type="term" value="F:structural constituent of ribosome"/>
    <property type="evidence" value="ECO:0007669"/>
    <property type="project" value="InterPro"/>
</dbReference>
<protein>
    <recommendedName>
        <fullName evidence="7">Ribosomal protein L34</fullName>
    </recommendedName>
</protein>
<dbReference type="Pfam" id="PF00468">
    <property type="entry name" value="Ribosomal_L34"/>
    <property type="match status" value="1"/>
</dbReference>
<keyword evidence="6" id="KW-1185">Reference proteome</keyword>
<dbReference type="PANTHER" id="PTHR14503">
    <property type="entry name" value="MITOCHONDRIAL RIBOSOMAL PROTEIN 34 FAMILY MEMBER"/>
    <property type="match status" value="1"/>
</dbReference>
<dbReference type="InterPro" id="IPR000271">
    <property type="entry name" value="Ribosomal_bL34"/>
</dbReference>
<feature type="compositionally biased region" description="Basic residues" evidence="4">
    <location>
        <begin position="136"/>
        <end position="154"/>
    </location>
</feature>
<comment type="similarity">
    <text evidence="1">Belongs to the bacterial ribosomal protein bL34 family.</text>
</comment>
<sequence length="154" mass="16675">MSRISLQSPLLQAALRRPTAQLIPRCAPATATTTNTGSARTFSHLPTLRPTLCTPSSSTIFRAPNQTLLQQPLQLQQNAAAAETLDVIAKSSITAHPALAGCASQIRCGPRPTMANSSRLIQKRRHGFLSRINSKGGRKTLQRRKTKGRKRLSA</sequence>